<dbReference type="EC" id="2.7.1.160" evidence="3"/>
<feature type="compositionally biased region" description="Basic residues" evidence="7">
    <location>
        <begin position="82"/>
        <end position="96"/>
    </location>
</feature>
<dbReference type="PANTHER" id="PTHR12684">
    <property type="entry name" value="PUTATIVE PHOSPHOTRANSFERASE"/>
    <property type="match status" value="1"/>
</dbReference>
<gene>
    <name evidence="8" type="ORF">CC85DRAFT_287507</name>
</gene>
<evidence type="ECO:0000256" key="4">
    <source>
        <dbReference type="ARBA" id="ARBA00022679"/>
    </source>
</evidence>
<evidence type="ECO:0000256" key="2">
    <source>
        <dbReference type="ARBA" id="ARBA00009836"/>
    </source>
</evidence>
<accession>A0A0J1AYM0</accession>
<dbReference type="OrthoDB" id="419694at2759"/>
<dbReference type="GO" id="GO:0000215">
    <property type="term" value="F:tRNA 2'-phosphotransferase activity"/>
    <property type="evidence" value="ECO:0007669"/>
    <property type="project" value="UniProtKB-EC"/>
</dbReference>
<comment type="catalytic activity">
    <reaction evidence="6">
        <text>2'-phospho-[ligated tRNA] + NAD(+) = mature tRNA + ADP-alpha-D-ribose 1'',2''-cyclic phosphate + nicotinamide</text>
        <dbReference type="Rhea" id="RHEA:23324"/>
        <dbReference type="Rhea" id="RHEA-COMP:11106"/>
        <dbReference type="Rhea" id="RHEA-COMP:11107"/>
        <dbReference type="ChEBI" id="CHEBI:17154"/>
        <dbReference type="ChEBI" id="CHEBI:57540"/>
        <dbReference type="ChEBI" id="CHEBI:76596"/>
        <dbReference type="ChEBI" id="CHEBI:82883"/>
        <dbReference type="ChEBI" id="CHEBI:85027"/>
        <dbReference type="EC" id="2.7.1.160"/>
    </reaction>
</comment>
<evidence type="ECO:0000313" key="9">
    <source>
        <dbReference type="Proteomes" id="UP000053611"/>
    </source>
</evidence>
<evidence type="ECO:0000256" key="3">
    <source>
        <dbReference type="ARBA" id="ARBA00012007"/>
    </source>
</evidence>
<comment type="function">
    <text evidence="1">Catalyzes the last step of tRNA splicing, the transfer of the splice junction 2'-phosphate from ligated tRNA to NAD to produce ADP-ribose 1''-2'' cyclic phosphate.</text>
</comment>
<dbReference type="AlphaFoldDB" id="A0A0J1AYM0"/>
<dbReference type="InterPro" id="IPR042080">
    <property type="entry name" value="RNA_2'-PTrans_N"/>
</dbReference>
<dbReference type="SUPFAM" id="SSF56399">
    <property type="entry name" value="ADP-ribosylation"/>
    <property type="match status" value="2"/>
</dbReference>
<feature type="region of interest" description="Disordered" evidence="7">
    <location>
        <begin position="74"/>
        <end position="119"/>
    </location>
</feature>
<feature type="compositionally biased region" description="Polar residues" evidence="7">
    <location>
        <begin position="107"/>
        <end position="116"/>
    </location>
</feature>
<dbReference type="Proteomes" id="UP000053611">
    <property type="component" value="Unassembled WGS sequence"/>
</dbReference>
<dbReference type="STRING" id="879819.A0A0J1AYM0"/>
<keyword evidence="4" id="KW-0808">Transferase</keyword>
<reference evidence="8 9" key="1">
    <citation type="submission" date="2015-03" db="EMBL/GenBank/DDBJ databases">
        <title>Genomics and transcriptomics of the oil-accumulating basidiomycete yeast T. oleaginosus allow insights into substrate utilization and the diverse evolutionary trajectories of mating systems in fungi.</title>
        <authorList>
            <consortium name="DOE Joint Genome Institute"/>
            <person name="Kourist R."/>
            <person name="Kracht O."/>
            <person name="Bracharz F."/>
            <person name="Lipzen A."/>
            <person name="Nolan M."/>
            <person name="Ohm R."/>
            <person name="Grigoriev I."/>
            <person name="Sun S."/>
            <person name="Heitman J."/>
            <person name="Bruck T."/>
            <person name="Nowrousian M."/>
        </authorList>
    </citation>
    <scope>NUCLEOTIDE SEQUENCE [LARGE SCALE GENOMIC DNA]</scope>
    <source>
        <strain evidence="8 9">IBC0246</strain>
    </source>
</reference>
<dbReference type="PANTHER" id="PTHR12684:SF2">
    <property type="entry name" value="TRNA 2'-PHOSPHOTRANSFERASE 1"/>
    <property type="match status" value="1"/>
</dbReference>
<sequence length="322" mass="34941">MPRPADSPDVAASKTLAYILRHGAEKEGLHIRSDGLVRLDDVLARPKVKNLKIDTEAVFRLVDENAKKRFELVFGYDPSPPKPKKKHVQAPRKKRPPPPGYGKATPSEGSGASTPSVEGVTAGVSGVQLTGATAKEEKEEWNELPFVKLPPPESSFDSPEGGGVADADTGHTGQWYIRAVQGHSIKLEGTGHLEPLRADVEGTARAGVLVHGTRWELWETLKEKGLSRMNRQHIHLAPAHTGPITPRNGSTLLIYLDLAKLLAADIPVFAAANGVVLTPGDEHGTVQKEFWRKAVHVSKGQRQVVWENGAPADRIEREGEEA</sequence>
<keyword evidence="9" id="KW-1185">Reference proteome</keyword>
<name>A0A0J1AYM0_9TREE</name>
<dbReference type="InterPro" id="IPR042081">
    <property type="entry name" value="RNA_2'-PTrans_C"/>
</dbReference>
<comment type="similarity">
    <text evidence="2">Belongs to the KptA/TPT1 family.</text>
</comment>
<evidence type="ECO:0000256" key="1">
    <source>
        <dbReference type="ARBA" id="ARBA00003343"/>
    </source>
</evidence>
<dbReference type="Gene3D" id="3.20.170.30">
    <property type="match status" value="1"/>
</dbReference>
<dbReference type="InterPro" id="IPR002745">
    <property type="entry name" value="Ptrans_KptA/Tpt1"/>
</dbReference>
<dbReference type="EMBL" id="KQ087235">
    <property type="protein sequence ID" value="KLT40404.1"/>
    <property type="molecule type" value="Genomic_DNA"/>
</dbReference>
<evidence type="ECO:0000313" key="8">
    <source>
        <dbReference type="EMBL" id="KLT40404.1"/>
    </source>
</evidence>
<dbReference type="RefSeq" id="XP_018276895.1">
    <property type="nucleotide sequence ID" value="XM_018423908.1"/>
</dbReference>
<evidence type="ECO:0000256" key="7">
    <source>
        <dbReference type="SAM" id="MobiDB-lite"/>
    </source>
</evidence>
<dbReference type="GeneID" id="28984511"/>
<dbReference type="GO" id="GO:0006388">
    <property type="term" value="P:tRNA splicing, via endonucleolytic cleavage and ligation"/>
    <property type="evidence" value="ECO:0007669"/>
    <property type="project" value="TreeGrafter"/>
</dbReference>
<keyword evidence="5" id="KW-0520">NAD</keyword>
<organism evidence="8 9">
    <name type="scientific">Cutaneotrichosporon oleaginosum</name>
    <dbReference type="NCBI Taxonomy" id="879819"/>
    <lineage>
        <taxon>Eukaryota</taxon>
        <taxon>Fungi</taxon>
        <taxon>Dikarya</taxon>
        <taxon>Basidiomycota</taxon>
        <taxon>Agaricomycotina</taxon>
        <taxon>Tremellomycetes</taxon>
        <taxon>Trichosporonales</taxon>
        <taxon>Trichosporonaceae</taxon>
        <taxon>Cutaneotrichosporon</taxon>
    </lineage>
</organism>
<evidence type="ECO:0000256" key="5">
    <source>
        <dbReference type="ARBA" id="ARBA00023027"/>
    </source>
</evidence>
<protein>
    <recommendedName>
        <fullName evidence="3">2'-phosphotransferase</fullName>
        <ecNumber evidence="3">2.7.1.160</ecNumber>
    </recommendedName>
</protein>
<proteinExistence type="inferred from homology"/>
<dbReference type="Pfam" id="PF01885">
    <property type="entry name" value="PTS_2-RNA"/>
    <property type="match status" value="1"/>
</dbReference>
<dbReference type="Gene3D" id="1.10.10.970">
    <property type="entry name" value="RNA 2'-phosphotransferase, Tpt1/KptA family, N-terminal domain"/>
    <property type="match status" value="1"/>
</dbReference>
<feature type="region of interest" description="Disordered" evidence="7">
    <location>
        <begin position="146"/>
        <end position="169"/>
    </location>
</feature>
<evidence type="ECO:0000256" key="6">
    <source>
        <dbReference type="ARBA" id="ARBA00047949"/>
    </source>
</evidence>